<feature type="transmembrane region" description="Helical" evidence="7">
    <location>
        <begin position="60"/>
        <end position="82"/>
    </location>
</feature>
<dbReference type="GO" id="GO:0005886">
    <property type="term" value="C:plasma membrane"/>
    <property type="evidence" value="ECO:0007669"/>
    <property type="project" value="UniProtKB-SubCell"/>
</dbReference>
<name>A0A2T0ZVL3_9ACTN</name>
<gene>
    <name evidence="9" type="ORF">CLV47_11730</name>
</gene>
<dbReference type="AlphaFoldDB" id="A0A2T0ZVL3"/>
<keyword evidence="10" id="KW-1185">Reference proteome</keyword>
<dbReference type="PROSITE" id="PS50850">
    <property type="entry name" value="MFS"/>
    <property type="match status" value="1"/>
</dbReference>
<evidence type="ECO:0000256" key="1">
    <source>
        <dbReference type="ARBA" id="ARBA00004651"/>
    </source>
</evidence>
<accession>A0A2T0ZVL3</accession>
<dbReference type="EMBL" id="PVUE01000017">
    <property type="protein sequence ID" value="PRZ40395.1"/>
    <property type="molecule type" value="Genomic_DNA"/>
</dbReference>
<feature type="transmembrane region" description="Helical" evidence="7">
    <location>
        <begin position="179"/>
        <end position="200"/>
    </location>
</feature>
<feature type="transmembrane region" description="Helical" evidence="7">
    <location>
        <begin position="246"/>
        <end position="272"/>
    </location>
</feature>
<evidence type="ECO:0000313" key="10">
    <source>
        <dbReference type="Proteomes" id="UP000237752"/>
    </source>
</evidence>
<protein>
    <submittedName>
        <fullName evidence="9">EmrB/QacA subfamily drug resistance transporter</fullName>
    </submittedName>
</protein>
<proteinExistence type="predicted"/>
<evidence type="ECO:0000256" key="5">
    <source>
        <dbReference type="ARBA" id="ARBA00022989"/>
    </source>
</evidence>
<dbReference type="InterPro" id="IPR020846">
    <property type="entry name" value="MFS_dom"/>
</dbReference>
<keyword evidence="6 7" id="KW-0472">Membrane</keyword>
<dbReference type="PANTHER" id="PTHR42718">
    <property type="entry name" value="MAJOR FACILITATOR SUPERFAMILY MULTIDRUG TRANSPORTER MFSC"/>
    <property type="match status" value="1"/>
</dbReference>
<dbReference type="Pfam" id="PF07690">
    <property type="entry name" value="MFS_1"/>
    <property type="match status" value="1"/>
</dbReference>
<evidence type="ECO:0000256" key="4">
    <source>
        <dbReference type="ARBA" id="ARBA00022692"/>
    </source>
</evidence>
<evidence type="ECO:0000256" key="7">
    <source>
        <dbReference type="SAM" id="Phobius"/>
    </source>
</evidence>
<dbReference type="PANTHER" id="PTHR42718:SF46">
    <property type="entry name" value="BLR6921 PROTEIN"/>
    <property type="match status" value="1"/>
</dbReference>
<keyword evidence="3" id="KW-1003">Cell membrane</keyword>
<feature type="transmembrane region" description="Helical" evidence="7">
    <location>
        <begin position="145"/>
        <end position="167"/>
    </location>
</feature>
<dbReference type="Gene3D" id="1.20.1250.20">
    <property type="entry name" value="MFS general substrate transporter like domains"/>
    <property type="match status" value="1"/>
</dbReference>
<dbReference type="SUPFAM" id="SSF103473">
    <property type="entry name" value="MFS general substrate transporter"/>
    <property type="match status" value="1"/>
</dbReference>
<evidence type="ECO:0000313" key="9">
    <source>
        <dbReference type="EMBL" id="PRZ40395.1"/>
    </source>
</evidence>
<comment type="subcellular location">
    <subcellularLocation>
        <location evidence="1">Cell membrane</location>
        <topology evidence="1">Multi-pass membrane protein</topology>
    </subcellularLocation>
</comment>
<feature type="transmembrane region" description="Helical" evidence="7">
    <location>
        <begin position="29"/>
        <end position="48"/>
    </location>
</feature>
<feature type="transmembrane region" description="Helical" evidence="7">
    <location>
        <begin position="426"/>
        <end position="447"/>
    </location>
</feature>
<keyword evidence="4 7" id="KW-0812">Transmembrane</keyword>
<dbReference type="InterPro" id="IPR036259">
    <property type="entry name" value="MFS_trans_sf"/>
</dbReference>
<sequence>MLVGGFNQSSLNVALPEIAHDLSASADQATWILLGYMLASTGLIVIFGRLSDMLSRRRMFASGMLLFTLASLAVGFGTSAWVVIVLRALSGVGAAMMWSTSGALLTSSLPRMMLGQGMGIYYAASSVAQLIGPVVGGVITDTLGWRWLFWVNVPVAAVATYFAFTMLRKEERPARTGRFDIGGAVTGFAVLGSVVTTLSAVSGHGWTNPTVLIGLLLIVLILPVFIFRERRASAPLLDLGLFRERLFAWASLASFMNQFVRFGLLLFIALIYQTLYGFSPTQAGLLVLPIAIGTLLSSPWAGALERRVRSAVISGVGAGLSLVGVALCATMIWLPHWYLVVALGGFISGFGGGMVITANTSAIMRQAPSDSLGSVSSVRVMIQSLGVAFGTAGVLTAVAAFLPPAGKAAVYAGHNGVLSATARDGLSYGVPLTLGLLAMASVATIYASRLAYRGFTDDLHLGAEPKVVTAA</sequence>
<feature type="transmembrane region" description="Helical" evidence="7">
    <location>
        <begin position="340"/>
        <end position="364"/>
    </location>
</feature>
<evidence type="ECO:0000256" key="2">
    <source>
        <dbReference type="ARBA" id="ARBA00022448"/>
    </source>
</evidence>
<dbReference type="Proteomes" id="UP000237752">
    <property type="component" value="Unassembled WGS sequence"/>
</dbReference>
<feature type="transmembrane region" description="Helical" evidence="7">
    <location>
        <begin position="284"/>
        <end position="304"/>
    </location>
</feature>
<comment type="caution">
    <text evidence="9">The sequence shown here is derived from an EMBL/GenBank/DDBJ whole genome shotgun (WGS) entry which is preliminary data.</text>
</comment>
<feature type="transmembrane region" description="Helical" evidence="7">
    <location>
        <begin position="119"/>
        <end position="139"/>
    </location>
</feature>
<feature type="transmembrane region" description="Helical" evidence="7">
    <location>
        <begin position="385"/>
        <end position="406"/>
    </location>
</feature>
<dbReference type="Gene3D" id="1.20.1720.10">
    <property type="entry name" value="Multidrug resistance protein D"/>
    <property type="match status" value="1"/>
</dbReference>
<dbReference type="CDD" id="cd17321">
    <property type="entry name" value="MFS_MMR_MDR_like"/>
    <property type="match status" value="1"/>
</dbReference>
<dbReference type="GO" id="GO:0022857">
    <property type="term" value="F:transmembrane transporter activity"/>
    <property type="evidence" value="ECO:0007669"/>
    <property type="project" value="InterPro"/>
</dbReference>
<organism evidence="9 10">
    <name type="scientific">Antricoccus suffuscus</name>
    <dbReference type="NCBI Taxonomy" id="1629062"/>
    <lineage>
        <taxon>Bacteria</taxon>
        <taxon>Bacillati</taxon>
        <taxon>Actinomycetota</taxon>
        <taxon>Actinomycetes</taxon>
        <taxon>Geodermatophilales</taxon>
        <taxon>Antricoccaceae</taxon>
        <taxon>Antricoccus</taxon>
    </lineage>
</organism>
<feature type="transmembrane region" description="Helical" evidence="7">
    <location>
        <begin position="311"/>
        <end position="334"/>
    </location>
</feature>
<feature type="transmembrane region" description="Helical" evidence="7">
    <location>
        <begin position="206"/>
        <end position="226"/>
    </location>
</feature>
<evidence type="ECO:0000256" key="6">
    <source>
        <dbReference type="ARBA" id="ARBA00023136"/>
    </source>
</evidence>
<feature type="domain" description="Major facilitator superfamily (MFS) profile" evidence="8">
    <location>
        <begin position="1"/>
        <end position="453"/>
    </location>
</feature>
<keyword evidence="5 7" id="KW-1133">Transmembrane helix</keyword>
<feature type="transmembrane region" description="Helical" evidence="7">
    <location>
        <begin position="88"/>
        <end position="107"/>
    </location>
</feature>
<reference evidence="9 10" key="1">
    <citation type="submission" date="2018-03" db="EMBL/GenBank/DDBJ databases">
        <title>Genomic Encyclopedia of Archaeal and Bacterial Type Strains, Phase II (KMG-II): from individual species to whole genera.</title>
        <authorList>
            <person name="Goeker M."/>
        </authorList>
    </citation>
    <scope>NUCLEOTIDE SEQUENCE [LARGE SCALE GENOMIC DNA]</scope>
    <source>
        <strain evidence="9 10">DSM 100065</strain>
    </source>
</reference>
<dbReference type="InterPro" id="IPR011701">
    <property type="entry name" value="MFS"/>
</dbReference>
<keyword evidence="2" id="KW-0813">Transport</keyword>
<evidence type="ECO:0000259" key="8">
    <source>
        <dbReference type="PROSITE" id="PS50850"/>
    </source>
</evidence>
<evidence type="ECO:0000256" key="3">
    <source>
        <dbReference type="ARBA" id="ARBA00022475"/>
    </source>
</evidence>